<sequence length="688" mass="78293">MDCRESSELQLLEVSRRVRELTQMIDSWSKAPKLDAQSKYVAKDLLRGSLNLQESLITIRRLQEASRMMSLMEQGFRKEGQDEEENSYQGFGSQRFRTSLYDDIFQTLSTKGSSWNHVNEIKSAISGKLKGQILESNFSNDLNVSGSSSYVFPARDNFLITRNSKGLIVPTTRAKTSNLVAKLMGLEEIPSQVHMKKEQKKGPGVNMAMKTLDNENSKILYCFTERTSSPVCHSEVPQIMLLNSAHSSYERKVERQKKKDILLAKLSQRKEASEGCEMLNMKKEFMGIDGASVEPSQRFRKSAFATHEKQKKRPEPVSVKQGSCSNYKVLQERKGMKIASGPPSQVNRARESLYKPKDNIVAAKVRVQTICMQSGGSQKHITSTSRKFIPKSSSSSPREIKKEEYLVKTSNATKDVTTNPKGILQRSKPPNSVSCFPNNFSIVPVHGISSQLQADDPKHCCRENTRLKPKGFCEVMPKQSKAEKSSMSLDTNLPSYEKETAAGKQAESEKGTKLILLSSRMFLTTAQKLFGFDVMAHQARSSTNRHDELRIGNACELLFACSREFMTRKSYQLDIMAHPMWRSYQWRWKALKSMEELLENISIWMRELNGYHIVSQVEDGLYFRLERDLLCKDMPGSASWDIGWLNWVCVEDFEAVVDQVEKQIMYALVGEIAKDLVHQNPLLHYMHF</sequence>
<comment type="caution">
    <text evidence="1">The sequence shown here is derived from an EMBL/GenBank/DDBJ whole genome shotgun (WGS) entry which is preliminary data.</text>
</comment>
<name>A0A835V6Z9_VANPL</name>
<protein>
    <recommendedName>
        <fullName evidence="3">DUF3741 domain-containing protein</fullName>
    </recommendedName>
</protein>
<dbReference type="OrthoDB" id="1079501at2759"/>
<proteinExistence type="predicted"/>
<dbReference type="PANTHER" id="PTHR34282">
    <property type="entry name" value="OS01G0228800 PROTEIN-RELATED"/>
    <property type="match status" value="1"/>
</dbReference>
<dbReference type="AlphaFoldDB" id="A0A835V6Z9"/>
<reference evidence="1 2" key="1">
    <citation type="journal article" date="2020" name="Nat. Food">
        <title>A phased Vanilla planifolia genome enables genetic improvement of flavour and production.</title>
        <authorList>
            <person name="Hasing T."/>
            <person name="Tang H."/>
            <person name="Brym M."/>
            <person name="Khazi F."/>
            <person name="Huang T."/>
            <person name="Chambers A.H."/>
        </authorList>
    </citation>
    <scope>NUCLEOTIDE SEQUENCE [LARGE SCALE GENOMIC DNA]</scope>
    <source>
        <tissue evidence="1">Leaf</tissue>
    </source>
</reference>
<accession>A0A835V6Z9</accession>
<gene>
    <name evidence="1" type="ORF">HPP92_009842</name>
</gene>
<dbReference type="EMBL" id="JADCNM010000004">
    <property type="protein sequence ID" value="KAG0487747.1"/>
    <property type="molecule type" value="Genomic_DNA"/>
</dbReference>
<dbReference type="PANTHER" id="PTHR34282:SF2">
    <property type="entry name" value="DUF3741 DOMAIN-CONTAINING PROTEIN"/>
    <property type="match status" value="1"/>
</dbReference>
<evidence type="ECO:0008006" key="3">
    <source>
        <dbReference type="Google" id="ProtNLM"/>
    </source>
</evidence>
<evidence type="ECO:0000313" key="2">
    <source>
        <dbReference type="Proteomes" id="UP000639772"/>
    </source>
</evidence>
<organism evidence="1 2">
    <name type="scientific">Vanilla planifolia</name>
    <name type="common">Vanilla</name>
    <dbReference type="NCBI Taxonomy" id="51239"/>
    <lineage>
        <taxon>Eukaryota</taxon>
        <taxon>Viridiplantae</taxon>
        <taxon>Streptophyta</taxon>
        <taxon>Embryophyta</taxon>
        <taxon>Tracheophyta</taxon>
        <taxon>Spermatophyta</taxon>
        <taxon>Magnoliopsida</taxon>
        <taxon>Liliopsida</taxon>
        <taxon>Asparagales</taxon>
        <taxon>Orchidaceae</taxon>
        <taxon>Vanilloideae</taxon>
        <taxon>Vanilleae</taxon>
        <taxon>Vanilla</taxon>
    </lineage>
</organism>
<dbReference type="Proteomes" id="UP000639772">
    <property type="component" value="Unassembled WGS sequence"/>
</dbReference>
<evidence type="ECO:0000313" key="1">
    <source>
        <dbReference type="EMBL" id="KAG0487747.1"/>
    </source>
</evidence>